<evidence type="ECO:0008006" key="3">
    <source>
        <dbReference type="Google" id="ProtNLM"/>
    </source>
</evidence>
<dbReference type="InterPro" id="IPR021252">
    <property type="entry name" value="DUF2794"/>
</dbReference>
<dbReference type="Proteomes" id="UP000196655">
    <property type="component" value="Unassembled WGS sequence"/>
</dbReference>
<organism evidence="1 2">
    <name type="scientific">Inquilinus limosus</name>
    <dbReference type="NCBI Taxonomy" id="171674"/>
    <lineage>
        <taxon>Bacteria</taxon>
        <taxon>Pseudomonadati</taxon>
        <taxon>Pseudomonadota</taxon>
        <taxon>Alphaproteobacteria</taxon>
        <taxon>Rhodospirillales</taxon>
        <taxon>Rhodospirillaceae</taxon>
        <taxon>Inquilinus</taxon>
    </lineage>
</organism>
<sequence length="227" mass="26056">MATAPAMISLPWRFQIALTRSSRRASSTSRKISVITRFRTGRRLGQGSAAEPPYLDDWFREDNPRVWQRYGDVRRCGIRTSLRPWAATPARAVWTRARICPTLGFTDSTVSRHSVRRMSQVLDLSQIRRGRGRVYFNRGELGQLLGLYFDRVAAGEWRDYAIDHGVGIAVFSVFRHSHDRPLYGIAKTVGAQGTEYSVYEGRHRLSRSRVLAEVLELFERKLTLVRD</sequence>
<proteinExistence type="predicted"/>
<dbReference type="AlphaFoldDB" id="A0A211Z0B1"/>
<gene>
    <name evidence="1" type="ORF">BWR60_33050</name>
</gene>
<evidence type="ECO:0000313" key="2">
    <source>
        <dbReference type="Proteomes" id="UP000196655"/>
    </source>
</evidence>
<protein>
    <recommendedName>
        <fullName evidence="3">DUF2794 domain-containing protein</fullName>
    </recommendedName>
</protein>
<accession>A0A211Z0B1</accession>
<dbReference type="STRING" id="1122125.GCA_000423185_02643"/>
<keyword evidence="2" id="KW-1185">Reference proteome</keyword>
<evidence type="ECO:0000313" key="1">
    <source>
        <dbReference type="EMBL" id="OWJ58673.1"/>
    </source>
</evidence>
<dbReference type="Pfam" id="PF10984">
    <property type="entry name" value="DUF2794"/>
    <property type="match status" value="1"/>
</dbReference>
<dbReference type="EMBL" id="NHON01000128">
    <property type="protein sequence ID" value="OWJ58673.1"/>
    <property type="molecule type" value="Genomic_DNA"/>
</dbReference>
<comment type="caution">
    <text evidence="1">The sequence shown here is derived from an EMBL/GenBank/DDBJ whole genome shotgun (WGS) entry which is preliminary data.</text>
</comment>
<reference evidence="2" key="1">
    <citation type="submission" date="2017-05" db="EMBL/GenBank/DDBJ databases">
        <authorList>
            <person name="Macchi M."/>
            <person name="Festa S."/>
            <person name="Coppotelli B.M."/>
            <person name="Morelli I.S."/>
        </authorList>
    </citation>
    <scope>NUCLEOTIDE SEQUENCE [LARGE SCALE GENOMIC DNA]</scope>
    <source>
        <strain evidence="2">I</strain>
    </source>
</reference>
<name>A0A211Z0B1_9PROT</name>